<dbReference type="Pfam" id="PF17678">
    <property type="entry name" value="Glyco_hydro_92N"/>
    <property type="match status" value="1"/>
</dbReference>
<dbReference type="GO" id="GO:0005829">
    <property type="term" value="C:cytosol"/>
    <property type="evidence" value="ECO:0007669"/>
    <property type="project" value="TreeGrafter"/>
</dbReference>
<dbReference type="Gene3D" id="1.20.1610.10">
    <property type="entry name" value="alpha-1,2-mannosidases domains"/>
    <property type="match status" value="1"/>
</dbReference>
<evidence type="ECO:0000259" key="3">
    <source>
        <dbReference type="Pfam" id="PF17678"/>
    </source>
</evidence>
<feature type="non-terminal residue" evidence="4">
    <location>
        <position position="1"/>
    </location>
</feature>
<dbReference type="Pfam" id="PF07971">
    <property type="entry name" value="Glyco_hydro_92"/>
    <property type="match status" value="1"/>
</dbReference>
<dbReference type="EMBL" id="NCSJ02000039">
    <property type="protein sequence ID" value="RFU33211.1"/>
    <property type="molecule type" value="Genomic_DNA"/>
</dbReference>
<dbReference type="FunFam" id="3.30.2080.10:FF:000001">
    <property type="entry name" value="Alpha-1,2-mannosidase subfamily"/>
    <property type="match status" value="1"/>
</dbReference>
<dbReference type="GO" id="GO:0000224">
    <property type="term" value="F:peptide-N4-(N-acetyl-beta-glucosaminyl)asparagine amidase activity"/>
    <property type="evidence" value="ECO:0007669"/>
    <property type="project" value="TreeGrafter"/>
</dbReference>
<dbReference type="FunFam" id="1.20.1050.60:FF:000002">
    <property type="entry name" value="Glycosyl hydrolase family 92"/>
    <property type="match status" value="1"/>
</dbReference>
<dbReference type="STRING" id="5539.A0A3E2HJH8"/>
<dbReference type="PANTHER" id="PTHR12143">
    <property type="entry name" value="PEPTIDE N-GLYCANASE PNGASE -RELATED"/>
    <property type="match status" value="1"/>
</dbReference>
<feature type="non-terminal residue" evidence="4">
    <location>
        <position position="777"/>
    </location>
</feature>
<dbReference type="InterPro" id="IPR012939">
    <property type="entry name" value="Glyco_hydro_92"/>
</dbReference>
<feature type="domain" description="Glycosyl hydrolase family 92" evidence="2">
    <location>
        <begin position="282"/>
        <end position="755"/>
    </location>
</feature>
<dbReference type="Gene3D" id="3.30.2080.10">
    <property type="entry name" value="GH92 mannosidase domain"/>
    <property type="match status" value="1"/>
</dbReference>
<sequence>MRSQNSFLAALVAGTAHAAVTGRASSFNVLDFVNPLIGTASGGHVFPGASLPYGMAKAVADTDQDNAGGYSSNGWDIRGFSHMHDSGTGGSPSLGNFPIFPNTGCPDDDLNQCIYPREDRLVYFDKSTIVATPGYFGLNLDSGIKAEMTTSSHTALYKFTFPQTTTAPMILVDLIDLPNSRSNGTAAVDPNTGRLYGSGTFNPSFGIGTYDLHFCADFSGAKIHDTGVFVNTRAANEPKVVYTTVDGTNSDTSYSAGSFTRFAAGTTEVLVRVGVSFISVNQACSNAQKEVPTYDFDGLRRTAENQWSEKLNVVSVNATGVSTDLQTIFWSGIYRSMLSPQDYTGENPLWRSSEPYYDSYYCIWDSYRAANQLITLVDPLAQSRMVRSLIDIYRHEGYLPDCRMSLCKGLTQGGSNADVIIAEAYLKHIPGIDWNTGYEAVVKDAEVEPLNWGVEGRGGLTSWKSLGFIPAQDFDPLGQGPLTRSISRTIEYAYDDYCIAQMAKGLGKTSDYNKYTARASNWKNLFNSNQTSLGYTGFLQPRFLNGTWGYQDPELCSNLEGNDQCYLQPSGHETYEGSCWLYTFYAPQDMGALVTALGGRDEYTNRLSYLHSSGLLYLGDEQAFLPVYQYHYSGHPGLSSQQVHKYIPTLFYNDAAGIPGNDDSGAMGSFTTLSMMGIWPVPGQTVYLLNPPFFESVSIKNPITGKTATIRNVKFDPSYNSTFIQSAKRDGKPWTNNWIGHDFFENGGVIELTLGSTESTWGTRPQDCPPSLSPYHW</sequence>
<dbReference type="Gene3D" id="1.20.1050.60">
    <property type="entry name" value="alpha-1,2-mannosidase"/>
    <property type="match status" value="1"/>
</dbReference>
<name>A0A3E2HJH8_SCYLI</name>
<protein>
    <recommendedName>
        <fullName evidence="6">Glycoside hydrolase family 92 protein</fullName>
    </recommendedName>
</protein>
<dbReference type="FunFam" id="1.20.1610.10:FF:000002">
    <property type="entry name" value="Alpha-1,2-mannosidase family protein"/>
    <property type="match status" value="1"/>
</dbReference>
<dbReference type="InterPro" id="IPR008928">
    <property type="entry name" value="6-hairpin_glycosidase_sf"/>
</dbReference>
<feature type="chain" id="PRO_5017661966" description="Glycoside hydrolase family 92 protein" evidence="1">
    <location>
        <begin position="19"/>
        <end position="777"/>
    </location>
</feature>
<dbReference type="InterPro" id="IPR041371">
    <property type="entry name" value="GH92_N"/>
</dbReference>
<dbReference type="SUPFAM" id="SSF48208">
    <property type="entry name" value="Six-hairpin glycosidases"/>
    <property type="match status" value="1"/>
</dbReference>
<dbReference type="AlphaFoldDB" id="A0A3E2HJH8"/>
<organism evidence="4 5">
    <name type="scientific">Scytalidium lignicola</name>
    <name type="common">Hyphomycete</name>
    <dbReference type="NCBI Taxonomy" id="5539"/>
    <lineage>
        <taxon>Eukaryota</taxon>
        <taxon>Fungi</taxon>
        <taxon>Dikarya</taxon>
        <taxon>Ascomycota</taxon>
        <taxon>Pezizomycotina</taxon>
        <taxon>Leotiomycetes</taxon>
        <taxon>Leotiomycetes incertae sedis</taxon>
        <taxon>Scytalidium</taxon>
    </lineage>
</organism>
<proteinExistence type="predicted"/>
<accession>A0A3E2HJH8</accession>
<evidence type="ECO:0000313" key="4">
    <source>
        <dbReference type="EMBL" id="RFU33211.1"/>
    </source>
</evidence>
<dbReference type="GO" id="GO:0005975">
    <property type="term" value="P:carbohydrate metabolic process"/>
    <property type="evidence" value="ECO:0007669"/>
    <property type="project" value="InterPro"/>
</dbReference>
<dbReference type="Gene3D" id="2.70.98.10">
    <property type="match status" value="1"/>
</dbReference>
<evidence type="ECO:0000313" key="5">
    <source>
        <dbReference type="Proteomes" id="UP000258309"/>
    </source>
</evidence>
<feature type="domain" description="Glycosyl hydrolase family 92 N-terminal" evidence="3">
    <location>
        <begin position="32"/>
        <end position="276"/>
    </location>
</feature>
<evidence type="ECO:0000256" key="1">
    <source>
        <dbReference type="SAM" id="SignalP"/>
    </source>
</evidence>
<keyword evidence="5" id="KW-1185">Reference proteome</keyword>
<dbReference type="OrthoDB" id="449263at2759"/>
<dbReference type="InterPro" id="IPR050883">
    <property type="entry name" value="PNGase"/>
</dbReference>
<dbReference type="OMA" id="DFTGNTY"/>
<dbReference type="InterPro" id="IPR005887">
    <property type="entry name" value="GH92_a_mannosidase_put"/>
</dbReference>
<comment type="caution">
    <text evidence="4">The sequence shown here is derived from an EMBL/GenBank/DDBJ whole genome shotgun (WGS) entry which is preliminary data.</text>
</comment>
<dbReference type="GO" id="GO:0030246">
    <property type="term" value="F:carbohydrate binding"/>
    <property type="evidence" value="ECO:0007669"/>
    <property type="project" value="InterPro"/>
</dbReference>
<dbReference type="NCBIfam" id="TIGR01180">
    <property type="entry name" value="aman2_put"/>
    <property type="match status" value="1"/>
</dbReference>
<reference evidence="4 5" key="1">
    <citation type="submission" date="2018-05" db="EMBL/GenBank/DDBJ databases">
        <title>Draft genome sequence of Scytalidium lignicola DSM 105466, a ubiquitous saprotrophic fungus.</title>
        <authorList>
            <person name="Buettner E."/>
            <person name="Gebauer A.M."/>
            <person name="Hofrichter M."/>
            <person name="Liers C."/>
            <person name="Kellner H."/>
        </authorList>
    </citation>
    <scope>NUCLEOTIDE SEQUENCE [LARGE SCALE GENOMIC DNA]</scope>
    <source>
        <strain evidence="4 5">DSM 105466</strain>
    </source>
</reference>
<dbReference type="GO" id="GO:0006516">
    <property type="term" value="P:glycoprotein catabolic process"/>
    <property type="evidence" value="ECO:0007669"/>
    <property type="project" value="TreeGrafter"/>
</dbReference>
<dbReference type="InterPro" id="IPR014718">
    <property type="entry name" value="GH-type_carb-bd"/>
</dbReference>
<gene>
    <name evidence="4" type="ORF">B7463_g3124</name>
</gene>
<dbReference type="PANTHER" id="PTHR12143:SF42">
    <property type="entry name" value="PUTATIVE SUBFAMILY (AFU_ORTHOLOGUE AFUA_6G13760)-RELATED"/>
    <property type="match status" value="1"/>
</dbReference>
<evidence type="ECO:0000259" key="2">
    <source>
        <dbReference type="Pfam" id="PF07971"/>
    </source>
</evidence>
<dbReference type="Proteomes" id="UP000258309">
    <property type="component" value="Unassembled WGS sequence"/>
</dbReference>
<dbReference type="FunFam" id="2.70.98.10:FF:000010">
    <property type="entry name" value="Alpha-1,2-mannosidase family protein"/>
    <property type="match status" value="1"/>
</dbReference>
<feature type="signal peptide" evidence="1">
    <location>
        <begin position="1"/>
        <end position="18"/>
    </location>
</feature>
<dbReference type="GO" id="GO:0005634">
    <property type="term" value="C:nucleus"/>
    <property type="evidence" value="ECO:0007669"/>
    <property type="project" value="TreeGrafter"/>
</dbReference>
<evidence type="ECO:0008006" key="6">
    <source>
        <dbReference type="Google" id="ProtNLM"/>
    </source>
</evidence>
<keyword evidence="1" id="KW-0732">Signal</keyword>